<dbReference type="EMBL" id="CP137080">
    <property type="protein sequence ID" value="WOQ70473.1"/>
    <property type="molecule type" value="Genomic_DNA"/>
</dbReference>
<dbReference type="InterPro" id="IPR003425">
    <property type="entry name" value="CCB3/YggT"/>
</dbReference>
<dbReference type="RefSeq" id="WP_330171554.1">
    <property type="nucleotide sequence ID" value="NZ_CP137080.1"/>
</dbReference>
<evidence type="ECO:0000313" key="3">
    <source>
        <dbReference type="Proteomes" id="UP001329313"/>
    </source>
</evidence>
<evidence type="ECO:0000313" key="2">
    <source>
        <dbReference type="EMBL" id="WOQ70473.1"/>
    </source>
</evidence>
<feature type="transmembrane region" description="Helical" evidence="1">
    <location>
        <begin position="71"/>
        <end position="93"/>
    </location>
</feature>
<keyword evidence="1" id="KW-1133">Transmembrane helix</keyword>
<dbReference type="GO" id="GO:0016020">
    <property type="term" value="C:membrane"/>
    <property type="evidence" value="ECO:0007669"/>
    <property type="project" value="InterPro"/>
</dbReference>
<sequence>MELLGLIASILNGLLLLYVFVLFARLILEYIPVFNREWRPKGAGLIAAEIVYTVTDPPIRFFRRLIPPLRIGPVAIDLGFALTMLLCFILLGVTRTLAAGA</sequence>
<gene>
    <name evidence="2" type="ORF">RYJ27_04490</name>
</gene>
<keyword evidence="1" id="KW-0812">Transmembrane</keyword>
<dbReference type="KEGG" id="mliy:RYJ27_04490"/>
<reference evidence="2 3" key="1">
    <citation type="submission" date="2023-10" db="EMBL/GenBank/DDBJ databases">
        <title>Y20.</title>
        <authorList>
            <person name="Zhang G."/>
            <person name="Ding Y."/>
        </authorList>
    </citation>
    <scope>NUCLEOTIDE SEQUENCE [LARGE SCALE GENOMIC DNA]</scope>
    <source>
        <strain evidence="2 3">Y20</strain>
    </source>
</reference>
<organism evidence="2 3">
    <name type="scientific">Microbacterium limosum</name>
    <dbReference type="NCBI Taxonomy" id="3079935"/>
    <lineage>
        <taxon>Bacteria</taxon>
        <taxon>Bacillati</taxon>
        <taxon>Actinomycetota</taxon>
        <taxon>Actinomycetes</taxon>
        <taxon>Micrococcales</taxon>
        <taxon>Microbacteriaceae</taxon>
        <taxon>Microbacterium</taxon>
    </lineage>
</organism>
<proteinExistence type="predicted"/>
<dbReference type="Pfam" id="PF02325">
    <property type="entry name" value="CCB3_YggT"/>
    <property type="match status" value="1"/>
</dbReference>
<name>A0AAU0ML40_9MICO</name>
<dbReference type="Proteomes" id="UP001329313">
    <property type="component" value="Chromosome"/>
</dbReference>
<keyword evidence="3" id="KW-1185">Reference proteome</keyword>
<protein>
    <submittedName>
        <fullName evidence="2">YggT family protein</fullName>
    </submittedName>
</protein>
<accession>A0AAU0ML40</accession>
<dbReference type="AlphaFoldDB" id="A0AAU0ML40"/>
<evidence type="ECO:0000256" key="1">
    <source>
        <dbReference type="SAM" id="Phobius"/>
    </source>
</evidence>
<feature type="transmembrane region" description="Helical" evidence="1">
    <location>
        <begin position="6"/>
        <end position="28"/>
    </location>
</feature>
<keyword evidence="1" id="KW-0472">Membrane</keyword>